<dbReference type="GO" id="GO:0005524">
    <property type="term" value="F:ATP binding"/>
    <property type="evidence" value="ECO:0007669"/>
    <property type="project" value="UniProtKB-UniRule"/>
</dbReference>
<keyword evidence="3 9" id="KW-0547">Nucleotide-binding</keyword>
<comment type="pathway">
    <text evidence="9">Carbohydrate metabolism; D-ribose degradation; D-ribose 5-phosphate from beta-D-ribopyranose: step 2/2.</text>
</comment>
<feature type="binding site" evidence="9">
    <location>
        <begin position="40"/>
        <end position="44"/>
    </location>
    <ligand>
        <name>substrate</name>
    </ligand>
</feature>
<dbReference type="OrthoDB" id="415590at2759"/>
<evidence type="ECO:0000256" key="4">
    <source>
        <dbReference type="ARBA" id="ARBA00022777"/>
    </source>
</evidence>
<keyword evidence="9" id="KW-0963">Cytoplasm</keyword>
<comment type="caution">
    <text evidence="11">The sequence shown here is derived from an EMBL/GenBank/DDBJ whole genome shotgun (WGS) entry which is preliminary data.</text>
</comment>
<gene>
    <name evidence="11" type="ORF">H4R18_000185</name>
</gene>
<dbReference type="GO" id="GO:0005634">
    <property type="term" value="C:nucleus"/>
    <property type="evidence" value="ECO:0007669"/>
    <property type="project" value="UniProtKB-SubCell"/>
</dbReference>
<comment type="catalytic activity">
    <reaction evidence="9">
        <text>D-ribose + ATP = D-ribose 5-phosphate + ADP + H(+)</text>
        <dbReference type="Rhea" id="RHEA:13697"/>
        <dbReference type="ChEBI" id="CHEBI:15378"/>
        <dbReference type="ChEBI" id="CHEBI:30616"/>
        <dbReference type="ChEBI" id="CHEBI:47013"/>
        <dbReference type="ChEBI" id="CHEBI:78346"/>
        <dbReference type="ChEBI" id="CHEBI:456216"/>
        <dbReference type="EC" id="2.7.1.15"/>
    </reaction>
</comment>
<keyword evidence="1 9" id="KW-0808">Transferase</keyword>
<feature type="active site" description="Proton acceptor" evidence="9">
    <location>
        <position position="270"/>
    </location>
</feature>
<keyword evidence="4 9" id="KW-0418">Kinase</keyword>
<dbReference type="GO" id="GO:0019303">
    <property type="term" value="P:D-ribose catabolic process"/>
    <property type="evidence" value="ECO:0007669"/>
    <property type="project" value="UniProtKB-UniRule"/>
</dbReference>
<dbReference type="SUPFAM" id="SSF53613">
    <property type="entry name" value="Ribokinase-like"/>
    <property type="match status" value="1"/>
</dbReference>
<dbReference type="HAMAP" id="MF_01987">
    <property type="entry name" value="Ribokinase"/>
    <property type="match status" value="1"/>
</dbReference>
<feature type="binding site" evidence="9">
    <location>
        <position position="270"/>
    </location>
    <ligand>
        <name>substrate</name>
    </ligand>
</feature>
<dbReference type="InterPro" id="IPR011611">
    <property type="entry name" value="PfkB_dom"/>
</dbReference>
<evidence type="ECO:0000256" key="3">
    <source>
        <dbReference type="ARBA" id="ARBA00022741"/>
    </source>
</evidence>
<feature type="binding site" evidence="9">
    <location>
        <position position="315"/>
    </location>
    <ligand>
        <name>K(+)</name>
        <dbReference type="ChEBI" id="CHEBI:29103"/>
    </ligand>
</feature>
<evidence type="ECO:0000256" key="1">
    <source>
        <dbReference type="ARBA" id="ARBA00022679"/>
    </source>
</evidence>
<keyword evidence="12" id="KW-1185">Reference proteome</keyword>
<feature type="binding site" evidence="9">
    <location>
        <position position="266"/>
    </location>
    <ligand>
        <name>K(+)</name>
        <dbReference type="ChEBI" id="CHEBI:29103"/>
    </ligand>
</feature>
<keyword evidence="7 9" id="KW-0630">Potassium</keyword>
<feature type="binding site" evidence="9">
    <location>
        <begin position="12"/>
        <end position="14"/>
    </location>
    <ligand>
        <name>substrate</name>
    </ligand>
</feature>
<keyword evidence="2 9" id="KW-0479">Metal-binding</keyword>
<feature type="binding site" evidence="9">
    <location>
        <begin position="228"/>
        <end position="233"/>
    </location>
    <ligand>
        <name>ATP</name>
        <dbReference type="ChEBI" id="CHEBI:30616"/>
    </ligand>
</feature>
<evidence type="ECO:0000256" key="6">
    <source>
        <dbReference type="ARBA" id="ARBA00022842"/>
    </source>
</evidence>
<feature type="binding site" evidence="9">
    <location>
        <position position="312"/>
    </location>
    <ligand>
        <name>K(+)</name>
        <dbReference type="ChEBI" id="CHEBI:29103"/>
    </ligand>
</feature>
<dbReference type="GO" id="GO:0046872">
    <property type="term" value="F:metal ion binding"/>
    <property type="evidence" value="ECO:0007669"/>
    <property type="project" value="UniProtKB-KW"/>
</dbReference>
<dbReference type="CDD" id="cd01174">
    <property type="entry name" value="ribokinase"/>
    <property type="match status" value="1"/>
</dbReference>
<dbReference type="EMBL" id="JANBUL010000005">
    <property type="protein sequence ID" value="KAJ2785970.1"/>
    <property type="molecule type" value="Genomic_DNA"/>
</dbReference>
<dbReference type="InterPro" id="IPR002139">
    <property type="entry name" value="Ribo/fructo_kinase"/>
</dbReference>
<feature type="binding site" evidence="9">
    <location>
        <position position="264"/>
    </location>
    <ligand>
        <name>K(+)</name>
        <dbReference type="ChEBI" id="CHEBI:29103"/>
    </ligand>
</feature>
<protein>
    <recommendedName>
        <fullName evidence="9">Ribokinase</fullName>
        <shortName evidence="9">RK</shortName>
        <ecNumber evidence="9">2.7.1.15</ecNumber>
    </recommendedName>
</protein>
<dbReference type="GO" id="GO:0005737">
    <property type="term" value="C:cytoplasm"/>
    <property type="evidence" value="ECO:0007669"/>
    <property type="project" value="UniProtKB-SubCell"/>
</dbReference>
<dbReference type="EC" id="2.7.1.15" evidence="9"/>
<dbReference type="Proteomes" id="UP001140217">
    <property type="component" value="Unassembled WGS sequence"/>
</dbReference>
<dbReference type="PRINTS" id="PR00990">
    <property type="entry name" value="RIBOKINASE"/>
</dbReference>
<dbReference type="PANTHER" id="PTHR10584:SF166">
    <property type="entry name" value="RIBOKINASE"/>
    <property type="match status" value="1"/>
</dbReference>
<evidence type="ECO:0000259" key="10">
    <source>
        <dbReference type="Pfam" id="PF00294"/>
    </source>
</evidence>
<feature type="binding site" evidence="9">
    <location>
        <position position="317"/>
    </location>
    <ligand>
        <name>K(+)</name>
        <dbReference type="ChEBI" id="CHEBI:29103"/>
    </ligand>
</feature>
<sequence>MPGTIVSFASINIDDVYSVPHIVRPGETISSGGVRQSAGGKGTNASVAAARAGGRVRVVGKVGADGAWVRDVIAGAGADVDQVAVVDGAATGRAIIQVDPRGENAILLLPGANHALGADDARRALAGCGPGDWLLLTNETTGVAAAISLARGRGMRVLWNPAPVGPGVVAAVRPEGLVDVLVVNEGELVALAQQLDGVDLLPEAGADRHVGIGRQVAGRLGCRVVVVTLGSAGSVGLVRRRLGGGDGVAIRMECAPVRPDQVRDTTAAGDTWVGYFAAELARLQGGSPDEGEIAPAAVERAMRVATYASGIAVTRAGAVPSIPARAEVDAFLGTSSLGAV</sequence>
<keyword evidence="8 9" id="KW-0119">Carbohydrate metabolism</keyword>
<feature type="binding site" evidence="9">
    <location>
        <position position="139"/>
    </location>
    <ligand>
        <name>substrate</name>
    </ligand>
</feature>
<reference evidence="11" key="1">
    <citation type="submission" date="2022-07" db="EMBL/GenBank/DDBJ databases">
        <title>Phylogenomic reconstructions and comparative analyses of Kickxellomycotina fungi.</title>
        <authorList>
            <person name="Reynolds N.K."/>
            <person name="Stajich J.E."/>
            <person name="Barry K."/>
            <person name="Grigoriev I.V."/>
            <person name="Crous P."/>
            <person name="Smith M.E."/>
        </authorList>
    </citation>
    <scope>NUCLEOTIDE SEQUENCE</scope>
    <source>
        <strain evidence="11">NBRC 105414</strain>
    </source>
</reference>
<comment type="similarity">
    <text evidence="9">Belongs to the carbohydrate kinase PfkB family. Ribokinase subfamily.</text>
</comment>
<evidence type="ECO:0000256" key="8">
    <source>
        <dbReference type="ARBA" id="ARBA00023277"/>
    </source>
</evidence>
<evidence type="ECO:0000256" key="5">
    <source>
        <dbReference type="ARBA" id="ARBA00022840"/>
    </source>
</evidence>
<name>A0A9W8HPB8_9FUNG</name>
<evidence type="ECO:0000313" key="11">
    <source>
        <dbReference type="EMBL" id="KAJ2785970.1"/>
    </source>
</evidence>
<dbReference type="PANTHER" id="PTHR10584">
    <property type="entry name" value="SUGAR KINASE"/>
    <property type="match status" value="1"/>
</dbReference>
<proteinExistence type="inferred from homology"/>
<feature type="binding site" evidence="9">
    <location>
        <position position="184"/>
    </location>
    <ligand>
        <name>ATP</name>
        <dbReference type="ChEBI" id="CHEBI:30616"/>
    </ligand>
</feature>
<dbReference type="GO" id="GO:0004747">
    <property type="term" value="F:ribokinase activity"/>
    <property type="evidence" value="ECO:0007669"/>
    <property type="project" value="UniProtKB-UniRule"/>
</dbReference>
<keyword evidence="9" id="KW-0539">Nucleus</keyword>
<feature type="binding site" evidence="9">
    <location>
        <begin position="269"/>
        <end position="270"/>
    </location>
    <ligand>
        <name>ATP</name>
        <dbReference type="ChEBI" id="CHEBI:30616"/>
    </ligand>
</feature>
<dbReference type="InterPro" id="IPR011877">
    <property type="entry name" value="Ribokinase"/>
</dbReference>
<feature type="domain" description="Carbohydrate kinase PfkB" evidence="10">
    <location>
        <begin position="5"/>
        <end position="324"/>
    </location>
</feature>
<comment type="subunit">
    <text evidence="9">Homodimer.</text>
</comment>
<dbReference type="InterPro" id="IPR029056">
    <property type="entry name" value="Ribokinase-like"/>
</dbReference>
<comment type="function">
    <text evidence="9">Catalyzes the phosphorylation of ribose at O-5 in a reaction requiring ATP and magnesium. The resulting D-ribose-5-phosphate can then be used either for sythesis of nucleotides, histidine, and tryptophan, or as a component of the pentose phosphate pathway.</text>
</comment>
<evidence type="ECO:0000256" key="9">
    <source>
        <dbReference type="HAMAP-Rule" id="MF_03215"/>
    </source>
</evidence>
<comment type="subcellular location">
    <subcellularLocation>
        <location evidence="9">Cytoplasm</location>
    </subcellularLocation>
    <subcellularLocation>
        <location evidence="9">Nucleus</location>
    </subcellularLocation>
</comment>
<dbReference type="Pfam" id="PF00294">
    <property type="entry name" value="PfkB"/>
    <property type="match status" value="1"/>
</dbReference>
<keyword evidence="5 9" id="KW-0067">ATP-binding</keyword>
<evidence type="ECO:0000313" key="12">
    <source>
        <dbReference type="Proteomes" id="UP001140217"/>
    </source>
</evidence>
<organism evidence="11 12">
    <name type="scientific">Coemansia javaensis</name>
    <dbReference type="NCBI Taxonomy" id="2761396"/>
    <lineage>
        <taxon>Eukaryota</taxon>
        <taxon>Fungi</taxon>
        <taxon>Fungi incertae sedis</taxon>
        <taxon>Zoopagomycota</taxon>
        <taxon>Kickxellomycotina</taxon>
        <taxon>Kickxellomycetes</taxon>
        <taxon>Kickxellales</taxon>
        <taxon>Kickxellaceae</taxon>
        <taxon>Coemansia</taxon>
    </lineage>
</organism>
<keyword evidence="6 9" id="KW-0460">Magnesium</keyword>
<evidence type="ECO:0000256" key="2">
    <source>
        <dbReference type="ARBA" id="ARBA00022723"/>
    </source>
</evidence>
<comment type="activity regulation">
    <text evidence="9">Activated by a monovalent cation that binds near, but not in, the active site. The most likely occupant of the site in vivo is potassium. Ion binding induces a conformational change that may alter substrate affinity.</text>
</comment>
<evidence type="ECO:0000256" key="7">
    <source>
        <dbReference type="ARBA" id="ARBA00022958"/>
    </source>
</evidence>
<feature type="binding site" evidence="9">
    <location>
        <position position="321"/>
    </location>
    <ligand>
        <name>K(+)</name>
        <dbReference type="ChEBI" id="CHEBI:29103"/>
    </ligand>
</feature>
<comment type="caution">
    <text evidence="9">Lacks conserved residue(s) required for the propagation of feature annotation.</text>
</comment>
<dbReference type="AlphaFoldDB" id="A0A9W8HPB8"/>
<dbReference type="Gene3D" id="3.40.1190.20">
    <property type="match status" value="1"/>
</dbReference>
<accession>A0A9W8HPB8</accession>
<comment type="cofactor">
    <cofactor evidence="9">
        <name>Mg(2+)</name>
        <dbReference type="ChEBI" id="CHEBI:18420"/>
    </cofactor>
    <text evidence="9">Requires a divalent cation, most likely magnesium in vivo, as an electrophilic catalyst to aid phosphoryl group transfer. It is the chelate of the metal and the nucleotide that is the actual substrate.</text>
</comment>